<comment type="caution">
    <text evidence="2">The sequence shown here is derived from an EMBL/GenBank/DDBJ whole genome shotgun (WGS) entry which is preliminary data.</text>
</comment>
<keyword evidence="1" id="KW-0472">Membrane</keyword>
<feature type="transmembrane region" description="Helical" evidence="1">
    <location>
        <begin position="6"/>
        <end position="26"/>
    </location>
</feature>
<dbReference type="AlphaFoldDB" id="A0A0M2T106"/>
<sequence>MTEILSVAAGLLVTIPLAGYLIMFIFSKQLTGNHRKSVYLAIDFSTLLFIFSVHFLIIMIWGKSFLWLIMLILIFLAVIFVLIHWKLRQEINFGRVFKGYWRFNFLLFFFVYLVLIIVGLYQRISWLVA</sequence>
<proteinExistence type="predicted"/>
<feature type="transmembrane region" description="Helical" evidence="1">
    <location>
        <begin position="105"/>
        <end position="124"/>
    </location>
</feature>
<name>A0A0M2T106_9BACI</name>
<keyword evidence="1" id="KW-1133">Transmembrane helix</keyword>
<dbReference type="RefSeq" id="WP_046522238.1">
    <property type="nucleotide sequence ID" value="NZ_LAYY01000002.1"/>
</dbReference>
<evidence type="ECO:0000256" key="1">
    <source>
        <dbReference type="SAM" id="Phobius"/>
    </source>
</evidence>
<dbReference type="InterPro" id="IPR024515">
    <property type="entry name" value="DUF3397"/>
</dbReference>
<dbReference type="OrthoDB" id="2353183at2"/>
<protein>
    <recommendedName>
        <fullName evidence="4">DUF3397 domain-containing protein</fullName>
    </recommendedName>
</protein>
<gene>
    <name evidence="2" type="ORF">WQ57_02955</name>
</gene>
<dbReference type="Proteomes" id="UP000034166">
    <property type="component" value="Unassembled WGS sequence"/>
</dbReference>
<evidence type="ECO:0008006" key="4">
    <source>
        <dbReference type="Google" id="ProtNLM"/>
    </source>
</evidence>
<dbReference type="PATRIC" id="fig|1408103.3.peg.668"/>
<accession>A0A0M2T106</accession>
<dbReference type="EMBL" id="LAYY01000002">
    <property type="protein sequence ID" value="KKK39666.1"/>
    <property type="molecule type" value="Genomic_DNA"/>
</dbReference>
<feature type="transmembrane region" description="Helical" evidence="1">
    <location>
        <begin position="38"/>
        <end position="59"/>
    </location>
</feature>
<evidence type="ECO:0000313" key="2">
    <source>
        <dbReference type="EMBL" id="KKK39666.1"/>
    </source>
</evidence>
<dbReference type="InterPro" id="IPR016945">
    <property type="entry name" value="UCP030092"/>
</dbReference>
<keyword evidence="3" id="KW-1185">Reference proteome</keyword>
<evidence type="ECO:0000313" key="3">
    <source>
        <dbReference type="Proteomes" id="UP000034166"/>
    </source>
</evidence>
<keyword evidence="1" id="KW-0812">Transmembrane</keyword>
<organism evidence="2 3">
    <name type="scientific">Mesobacillus campisalis</name>
    <dbReference type="NCBI Taxonomy" id="1408103"/>
    <lineage>
        <taxon>Bacteria</taxon>
        <taxon>Bacillati</taxon>
        <taxon>Bacillota</taxon>
        <taxon>Bacilli</taxon>
        <taxon>Bacillales</taxon>
        <taxon>Bacillaceae</taxon>
        <taxon>Mesobacillus</taxon>
    </lineage>
</organism>
<feature type="transmembrane region" description="Helical" evidence="1">
    <location>
        <begin position="65"/>
        <end position="85"/>
    </location>
</feature>
<dbReference type="PIRSF" id="PIRSF030092">
    <property type="entry name" value="UCP030092"/>
    <property type="match status" value="1"/>
</dbReference>
<reference evidence="2 3" key="1">
    <citation type="submission" date="2015-04" db="EMBL/GenBank/DDBJ databases">
        <title>Taxonomic description and genome sequence of Bacillus campisalis sp. nov., a novel member of the genus Bacillus isolated from solar saltern.</title>
        <authorList>
            <person name="Mathan Kumar R."/>
            <person name="Kaur G."/>
            <person name="Kumar A."/>
            <person name="Singh N.K."/>
            <person name="Kaur N."/>
            <person name="Kumar N."/>
            <person name="Mayilraj S."/>
        </authorList>
    </citation>
    <scope>NUCLEOTIDE SEQUENCE [LARGE SCALE GENOMIC DNA]</scope>
    <source>
        <strain evidence="2 3">SA2-6</strain>
    </source>
</reference>
<dbReference type="Pfam" id="PF11877">
    <property type="entry name" value="DUF3397"/>
    <property type="match status" value="1"/>
</dbReference>